<keyword evidence="2" id="KW-1133">Transmembrane helix</keyword>
<dbReference type="Pfam" id="PF13624">
    <property type="entry name" value="SurA_N_3"/>
    <property type="match status" value="1"/>
</dbReference>
<reference evidence="3" key="1">
    <citation type="journal article" date="2015" name="Nature">
        <title>Complex archaea that bridge the gap between prokaryotes and eukaryotes.</title>
        <authorList>
            <person name="Spang A."/>
            <person name="Saw J.H."/>
            <person name="Jorgensen S.L."/>
            <person name="Zaremba-Niedzwiedzka K."/>
            <person name="Martijn J."/>
            <person name="Lind A.E."/>
            <person name="van Eijk R."/>
            <person name="Schleper C."/>
            <person name="Guy L."/>
            <person name="Ettema T.J."/>
        </authorList>
    </citation>
    <scope>NUCLEOTIDE SEQUENCE</scope>
</reference>
<protein>
    <submittedName>
        <fullName evidence="3">Uncharacterized protein</fullName>
    </submittedName>
</protein>
<evidence type="ECO:0000313" key="3">
    <source>
        <dbReference type="EMBL" id="KKM69071.1"/>
    </source>
</evidence>
<dbReference type="AlphaFoldDB" id="A0A0F9K342"/>
<dbReference type="Gene3D" id="1.10.4030.10">
    <property type="entry name" value="Porin chaperone SurA, peptide-binding domain"/>
    <property type="match status" value="1"/>
</dbReference>
<feature type="non-terminal residue" evidence="3">
    <location>
        <position position="226"/>
    </location>
</feature>
<accession>A0A0F9K342</accession>
<evidence type="ECO:0000256" key="2">
    <source>
        <dbReference type="SAM" id="Phobius"/>
    </source>
</evidence>
<keyword evidence="2" id="KW-0812">Transmembrane</keyword>
<organism evidence="3">
    <name type="scientific">marine sediment metagenome</name>
    <dbReference type="NCBI Taxonomy" id="412755"/>
    <lineage>
        <taxon>unclassified sequences</taxon>
        <taxon>metagenomes</taxon>
        <taxon>ecological metagenomes</taxon>
    </lineage>
</organism>
<name>A0A0F9K342_9ZZZZ</name>
<evidence type="ECO:0000256" key="1">
    <source>
        <dbReference type="SAM" id="MobiDB-lite"/>
    </source>
</evidence>
<feature type="transmembrane region" description="Helical" evidence="2">
    <location>
        <begin position="12"/>
        <end position="29"/>
    </location>
</feature>
<feature type="region of interest" description="Disordered" evidence="1">
    <location>
        <begin position="90"/>
        <end position="113"/>
    </location>
</feature>
<dbReference type="PROSITE" id="PS51257">
    <property type="entry name" value="PROKAR_LIPOPROTEIN"/>
    <property type="match status" value="1"/>
</dbReference>
<dbReference type="InterPro" id="IPR027304">
    <property type="entry name" value="Trigger_fact/SurA_dom_sf"/>
</dbReference>
<proteinExistence type="predicted"/>
<feature type="compositionally biased region" description="Low complexity" evidence="1">
    <location>
        <begin position="96"/>
        <end position="113"/>
    </location>
</feature>
<gene>
    <name evidence="3" type="ORF">LCGC14_1454510</name>
</gene>
<keyword evidence="2" id="KW-0472">Membrane</keyword>
<dbReference type="SUPFAM" id="SSF109998">
    <property type="entry name" value="Triger factor/SurA peptide-binding domain-like"/>
    <property type="match status" value="1"/>
</dbReference>
<dbReference type="EMBL" id="LAZR01010054">
    <property type="protein sequence ID" value="KKM69071.1"/>
    <property type="molecule type" value="Genomic_DNA"/>
</dbReference>
<comment type="caution">
    <text evidence="3">The sequence shown here is derived from an EMBL/GenBank/DDBJ whole genome shotgun (WGS) entry which is preliminary data.</text>
</comment>
<sequence length="226" mass="24053">MKTRISYPVPRVPGPIVWFVVFIAVFGLACQPETQTKVVEPKPVENGLGEPSAPVAAEAEVLKPSAPAETETKAVESSAPVAAEAEVLKPGAPAGTETEAVEPSTTAEAETTTVGPAAPAEIDTNAVEPNAPAEIAAEPDKIGIAVTVNGVDITEAALEARVAPELKKINKRVPPMFAEPYKRQFIQRALEAMIIEQLLNEQVRTRKIVVTEEEVTEQVEEMASQQ</sequence>